<keyword evidence="3" id="KW-1185">Reference proteome</keyword>
<evidence type="ECO:0000313" key="2">
    <source>
        <dbReference type="EMBL" id="MPR28932.1"/>
    </source>
</evidence>
<dbReference type="SMART" id="SM00953">
    <property type="entry name" value="RES"/>
    <property type="match status" value="1"/>
</dbReference>
<protein>
    <submittedName>
        <fullName evidence="2">RES domain-containing protein</fullName>
    </submittedName>
</protein>
<dbReference type="InterPro" id="IPR014914">
    <property type="entry name" value="RES_dom"/>
</dbReference>
<dbReference type="Pfam" id="PF08808">
    <property type="entry name" value="RES"/>
    <property type="match status" value="1"/>
</dbReference>
<feature type="domain" description="RES" evidence="1">
    <location>
        <begin position="25"/>
        <end position="161"/>
    </location>
</feature>
<name>A0A5N7MPI5_9HYPH</name>
<gene>
    <name evidence="2" type="ORF">FS320_28375</name>
</gene>
<evidence type="ECO:0000313" key="3">
    <source>
        <dbReference type="Proteomes" id="UP000403266"/>
    </source>
</evidence>
<dbReference type="Proteomes" id="UP000403266">
    <property type="component" value="Unassembled WGS sequence"/>
</dbReference>
<organism evidence="2 3">
    <name type="scientific">Microvirga tunisiensis</name>
    <dbReference type="NCBI Taxonomy" id="2108360"/>
    <lineage>
        <taxon>Bacteria</taxon>
        <taxon>Pseudomonadati</taxon>
        <taxon>Pseudomonadota</taxon>
        <taxon>Alphaproteobacteria</taxon>
        <taxon>Hyphomicrobiales</taxon>
        <taxon>Methylobacteriaceae</taxon>
        <taxon>Microvirga</taxon>
    </lineage>
</organism>
<accession>A0A5N7MPI5</accession>
<dbReference type="AlphaFoldDB" id="A0A5N7MPI5"/>
<comment type="caution">
    <text evidence="2">The sequence shown here is derived from an EMBL/GenBank/DDBJ whole genome shotgun (WGS) entry which is preliminary data.</text>
</comment>
<proteinExistence type="predicted"/>
<evidence type="ECO:0000259" key="1">
    <source>
        <dbReference type="SMART" id="SM00953"/>
    </source>
</evidence>
<dbReference type="OrthoDB" id="7257056at2"/>
<sequence>MPLDLLPAETVLHRIHRAVLGPVFFGPGLGVPPIYRFDSASSRFGVLYVGLSRAGAVAETLLRNPQRLMIAMSDITDRAATELACRRELRVVKLYGSGLQAVGTDNAISTGPYGPCGLWADALWDHPDQPDGIAYQSRHDSNEICLALFERPDLTFDIRSTKPLTAMLHEIAAFLDAHGKSLSPA</sequence>
<reference evidence="2 3" key="1">
    <citation type="journal article" date="2019" name="Syst. Appl. Microbiol.">
        <title>Microvirga tunisiensis sp. nov., a root nodule symbiotic bacterium isolated from Lupinus micranthus and L. luteus grown in Northern Tunisia.</title>
        <authorList>
            <person name="Msaddak A."/>
            <person name="Rejili M."/>
            <person name="Duran D."/>
            <person name="Mars M."/>
            <person name="Palacios J.M."/>
            <person name="Ruiz-Argueso T."/>
            <person name="Rey L."/>
            <person name="Imperial J."/>
        </authorList>
    </citation>
    <scope>NUCLEOTIDE SEQUENCE [LARGE SCALE GENOMIC DNA]</scope>
    <source>
        <strain evidence="2 3">Lmie10</strain>
    </source>
</reference>
<dbReference type="EMBL" id="VOSK01000183">
    <property type="protein sequence ID" value="MPR28932.1"/>
    <property type="molecule type" value="Genomic_DNA"/>
</dbReference>